<name>A0A9P4PBS7_9PLEO</name>
<dbReference type="Proteomes" id="UP000799764">
    <property type="component" value="Unassembled WGS sequence"/>
</dbReference>
<evidence type="ECO:0000313" key="2">
    <source>
        <dbReference type="EMBL" id="KAF2441090.1"/>
    </source>
</evidence>
<comment type="caution">
    <text evidence="2">The sequence shown here is derived from an EMBL/GenBank/DDBJ whole genome shotgun (WGS) entry which is preliminary data.</text>
</comment>
<dbReference type="AlphaFoldDB" id="A0A9P4PBS7"/>
<feature type="region of interest" description="Disordered" evidence="1">
    <location>
        <begin position="43"/>
        <end position="87"/>
    </location>
</feature>
<evidence type="ECO:0000313" key="3">
    <source>
        <dbReference type="Proteomes" id="UP000799764"/>
    </source>
</evidence>
<proteinExistence type="predicted"/>
<gene>
    <name evidence="2" type="ORF">P171DRAFT_88700</name>
</gene>
<organism evidence="2 3">
    <name type="scientific">Karstenula rhodostoma CBS 690.94</name>
    <dbReference type="NCBI Taxonomy" id="1392251"/>
    <lineage>
        <taxon>Eukaryota</taxon>
        <taxon>Fungi</taxon>
        <taxon>Dikarya</taxon>
        <taxon>Ascomycota</taxon>
        <taxon>Pezizomycotina</taxon>
        <taxon>Dothideomycetes</taxon>
        <taxon>Pleosporomycetidae</taxon>
        <taxon>Pleosporales</taxon>
        <taxon>Massarineae</taxon>
        <taxon>Didymosphaeriaceae</taxon>
        <taxon>Karstenula</taxon>
    </lineage>
</organism>
<protein>
    <submittedName>
        <fullName evidence="2">Uncharacterized protein</fullName>
    </submittedName>
</protein>
<reference evidence="2" key="1">
    <citation type="journal article" date="2020" name="Stud. Mycol.">
        <title>101 Dothideomycetes genomes: a test case for predicting lifestyles and emergence of pathogens.</title>
        <authorList>
            <person name="Haridas S."/>
            <person name="Albert R."/>
            <person name="Binder M."/>
            <person name="Bloem J."/>
            <person name="Labutti K."/>
            <person name="Salamov A."/>
            <person name="Andreopoulos B."/>
            <person name="Baker S."/>
            <person name="Barry K."/>
            <person name="Bills G."/>
            <person name="Bluhm B."/>
            <person name="Cannon C."/>
            <person name="Castanera R."/>
            <person name="Culley D."/>
            <person name="Daum C."/>
            <person name="Ezra D."/>
            <person name="Gonzalez J."/>
            <person name="Henrissat B."/>
            <person name="Kuo A."/>
            <person name="Liang C."/>
            <person name="Lipzen A."/>
            <person name="Lutzoni F."/>
            <person name="Magnuson J."/>
            <person name="Mondo S."/>
            <person name="Nolan M."/>
            <person name="Ohm R."/>
            <person name="Pangilinan J."/>
            <person name="Park H.-J."/>
            <person name="Ramirez L."/>
            <person name="Alfaro M."/>
            <person name="Sun H."/>
            <person name="Tritt A."/>
            <person name="Yoshinaga Y."/>
            <person name="Zwiers L.-H."/>
            <person name="Turgeon B."/>
            <person name="Goodwin S."/>
            <person name="Spatafora J."/>
            <person name="Crous P."/>
            <person name="Grigoriev I."/>
        </authorList>
    </citation>
    <scope>NUCLEOTIDE SEQUENCE</scope>
    <source>
        <strain evidence="2">CBS 690.94</strain>
    </source>
</reference>
<evidence type="ECO:0000256" key="1">
    <source>
        <dbReference type="SAM" id="MobiDB-lite"/>
    </source>
</evidence>
<keyword evidence="3" id="KW-1185">Reference proteome</keyword>
<dbReference type="EMBL" id="MU001506">
    <property type="protein sequence ID" value="KAF2441090.1"/>
    <property type="molecule type" value="Genomic_DNA"/>
</dbReference>
<accession>A0A9P4PBS7</accession>
<sequence>MSLIRLYITSNHRRHIAVLSRALLGVLLGQTPHPPAYAHLYSPCGPPTMQQTRRDSPVLTPAAPKSNSTYRPPQPIKSHPLAPSKQASTSRWLTSGWSCNRAVPHTAHTPQYNCCISPTAQNPSLKLNRIQVSRQQPQNKGTRPSRYQLTLLHASIGRVSALGMRRAPTALHSPFVPGIFVASAVRACLLLE</sequence>